<feature type="domain" description="PepSY" evidence="1">
    <location>
        <begin position="34"/>
        <end position="90"/>
    </location>
</feature>
<keyword evidence="3" id="KW-1185">Reference proteome</keyword>
<proteinExistence type="predicted"/>
<evidence type="ECO:0000313" key="3">
    <source>
        <dbReference type="Proteomes" id="UP001204445"/>
    </source>
</evidence>
<gene>
    <name evidence="2" type="ORF">J2T55_001665</name>
</gene>
<feature type="domain" description="PepSY" evidence="1">
    <location>
        <begin position="106"/>
        <end position="165"/>
    </location>
</feature>
<dbReference type="RefSeq" id="WP_259055546.1">
    <property type="nucleotide sequence ID" value="NZ_JANUCT010000010.1"/>
</dbReference>
<dbReference type="Gene3D" id="3.10.450.40">
    <property type="match status" value="2"/>
</dbReference>
<dbReference type="EMBL" id="JANUCT010000010">
    <property type="protein sequence ID" value="MCS3903636.1"/>
    <property type="molecule type" value="Genomic_DNA"/>
</dbReference>
<reference evidence="2" key="1">
    <citation type="submission" date="2022-08" db="EMBL/GenBank/DDBJ databases">
        <title>Genomic Encyclopedia of Type Strains, Phase III (KMG-III): the genomes of soil and plant-associated and newly described type strains.</title>
        <authorList>
            <person name="Whitman W."/>
        </authorList>
    </citation>
    <scope>NUCLEOTIDE SEQUENCE</scope>
    <source>
        <strain evidence="2">HMT 1</strain>
    </source>
</reference>
<accession>A0AAE3HJR9</accession>
<dbReference type="Proteomes" id="UP001204445">
    <property type="component" value="Unassembled WGS sequence"/>
</dbReference>
<evidence type="ECO:0000313" key="2">
    <source>
        <dbReference type="EMBL" id="MCS3903636.1"/>
    </source>
</evidence>
<sequence length="179" mass="19812">MINRITIIVPILLLGVLGFSGNALAGHGKGGLEKCLKTVSKIKPGDFVKVEYLSFTDEGVPAYEVEVRDADGNEWEFECSAKDARILEMEREVDSAEDPLFNKSMKVSEADAKKTATDLYPGTVKEVEYEIEANGDPSYEFDIVDSDGTEWKIEVSAVTGKIVEVQVEEWEIGEEDQLN</sequence>
<protein>
    <submittedName>
        <fullName evidence="2">Membrane protein YkoI</fullName>
    </submittedName>
</protein>
<evidence type="ECO:0000259" key="1">
    <source>
        <dbReference type="Pfam" id="PF03413"/>
    </source>
</evidence>
<dbReference type="Pfam" id="PF03413">
    <property type="entry name" value="PepSY"/>
    <property type="match status" value="2"/>
</dbReference>
<organism evidence="2 3">
    <name type="scientific">Methylohalomonas lacus</name>
    <dbReference type="NCBI Taxonomy" id="398773"/>
    <lineage>
        <taxon>Bacteria</taxon>
        <taxon>Pseudomonadati</taxon>
        <taxon>Pseudomonadota</taxon>
        <taxon>Gammaproteobacteria</taxon>
        <taxon>Methylohalomonadales</taxon>
        <taxon>Methylohalomonadaceae</taxon>
        <taxon>Methylohalomonas</taxon>
    </lineage>
</organism>
<dbReference type="InterPro" id="IPR025711">
    <property type="entry name" value="PepSY"/>
</dbReference>
<dbReference type="AlphaFoldDB" id="A0AAE3HJR9"/>
<name>A0AAE3HJR9_9GAMM</name>
<comment type="caution">
    <text evidence="2">The sequence shown here is derived from an EMBL/GenBank/DDBJ whole genome shotgun (WGS) entry which is preliminary data.</text>
</comment>